<protein>
    <recommendedName>
        <fullName evidence="1">ATP-dependent DNA helicase</fullName>
        <ecNumber evidence="1">5.6.2.3</ecNumber>
    </recommendedName>
</protein>
<dbReference type="STRING" id="29170.A0A368FAK6"/>
<evidence type="ECO:0000259" key="2">
    <source>
        <dbReference type="Pfam" id="PF05970"/>
    </source>
</evidence>
<dbReference type="GO" id="GO:0006310">
    <property type="term" value="P:DNA recombination"/>
    <property type="evidence" value="ECO:0007669"/>
    <property type="project" value="UniProtKB-KW"/>
</dbReference>
<keyword evidence="1" id="KW-0234">DNA repair</keyword>
<dbReference type="GO" id="GO:0016887">
    <property type="term" value="F:ATP hydrolysis activity"/>
    <property type="evidence" value="ECO:0007669"/>
    <property type="project" value="RHEA"/>
</dbReference>
<dbReference type="EMBL" id="JOJR01002431">
    <property type="protein sequence ID" value="RCN28648.1"/>
    <property type="molecule type" value="Genomic_DNA"/>
</dbReference>
<organism evidence="4 5">
    <name type="scientific">Ancylostoma caninum</name>
    <name type="common">Dog hookworm</name>
    <dbReference type="NCBI Taxonomy" id="29170"/>
    <lineage>
        <taxon>Eukaryota</taxon>
        <taxon>Metazoa</taxon>
        <taxon>Ecdysozoa</taxon>
        <taxon>Nematoda</taxon>
        <taxon>Chromadorea</taxon>
        <taxon>Rhabditida</taxon>
        <taxon>Rhabditina</taxon>
        <taxon>Rhabditomorpha</taxon>
        <taxon>Strongyloidea</taxon>
        <taxon>Ancylostomatidae</taxon>
        <taxon>Ancylostomatinae</taxon>
        <taxon>Ancylostoma</taxon>
    </lineage>
</organism>
<keyword evidence="1" id="KW-0547">Nucleotide-binding</keyword>
<dbReference type="Gene3D" id="3.40.50.300">
    <property type="entry name" value="P-loop containing nucleotide triphosphate hydrolases"/>
    <property type="match status" value="2"/>
</dbReference>
<dbReference type="SUPFAM" id="SSF52540">
    <property type="entry name" value="P-loop containing nucleoside triphosphate hydrolases"/>
    <property type="match status" value="2"/>
</dbReference>
<comment type="catalytic activity">
    <reaction evidence="1">
        <text>ATP + H2O = ADP + phosphate + H(+)</text>
        <dbReference type="Rhea" id="RHEA:13065"/>
        <dbReference type="ChEBI" id="CHEBI:15377"/>
        <dbReference type="ChEBI" id="CHEBI:15378"/>
        <dbReference type="ChEBI" id="CHEBI:30616"/>
        <dbReference type="ChEBI" id="CHEBI:43474"/>
        <dbReference type="ChEBI" id="CHEBI:456216"/>
        <dbReference type="EC" id="5.6.2.3"/>
    </reaction>
</comment>
<accession>A0A368FAK6</accession>
<keyword evidence="1" id="KW-0067">ATP-binding</keyword>
<evidence type="ECO:0000259" key="3">
    <source>
        <dbReference type="Pfam" id="PF21530"/>
    </source>
</evidence>
<feature type="domain" description="DNA helicase Pif1-like DEAD-box helicase" evidence="2">
    <location>
        <begin position="226"/>
        <end position="436"/>
    </location>
</feature>
<dbReference type="Pfam" id="PF05970">
    <property type="entry name" value="PIF1"/>
    <property type="match status" value="1"/>
</dbReference>
<dbReference type="GO" id="GO:0043139">
    <property type="term" value="F:5'-3' DNA helicase activity"/>
    <property type="evidence" value="ECO:0007669"/>
    <property type="project" value="UniProtKB-EC"/>
</dbReference>
<dbReference type="CDD" id="cd18809">
    <property type="entry name" value="SF1_C_RecD"/>
    <property type="match status" value="1"/>
</dbReference>
<dbReference type="Pfam" id="PF21530">
    <property type="entry name" value="Pif1_2B_dom"/>
    <property type="match status" value="1"/>
</dbReference>
<keyword evidence="1" id="KW-0227">DNA damage</keyword>
<gene>
    <name evidence="4" type="ORF">ANCCAN_25608</name>
</gene>
<dbReference type="AlphaFoldDB" id="A0A368FAK6"/>
<evidence type="ECO:0000313" key="4">
    <source>
        <dbReference type="EMBL" id="RCN28648.1"/>
    </source>
</evidence>
<dbReference type="PANTHER" id="PTHR10492:SF57">
    <property type="entry name" value="ATP-DEPENDENT DNA HELICASE"/>
    <property type="match status" value="1"/>
</dbReference>
<comment type="cofactor">
    <cofactor evidence="1">
        <name>Mg(2+)</name>
        <dbReference type="ChEBI" id="CHEBI:18420"/>
    </cofactor>
</comment>
<sequence>MAYFSLVSKDEKAKSLTWIEVAEQYRFCKKTREYVPFKQLSSRRIARMWSVSPKLRELYAVRKLLFNRAGVTSFEALRTYNGTVYQTFMEAAKAAGYIETESEWEDCLLHASKVEMPSAIRRLFVQILLYCKPANVLDLWQKFKAEMRVIRKGGVVSEWEQDRQSFLAIQKIVTMNGMTIESSGLECVAKEMETKTPQCEETNTLEFVEENIEAQSDTVMPDLSSLNEKQRLIVEEVVDAVNRPKTSGNRWLFVYGKAGCGKTYTFNILIKVLESIKKSVLSVASTGIAATLLLNGRTAHSTFCIPVKRLTKTSVANIDASSDLGIALRNVDAIIWDETSLQSRYAVECVERLLRDMASPVNSSQPFGGVTMIFGGDWYQLLPVVPGGSAQEIINETLKSSALWSLLKNHVLDENMRLQKGQEAHAEWLRAVGEGKNFMSDGLHIELPESMCLPNEKCVIDWMYTPDVMNNAKKLGQMALLTVRNCDANALNELVLKKMPGELVELVGVDTPVKEDDGVNGMPCDDEEFLHQFTPANMPKHKLTLKKGAVVMLLRNIDISAGLCNGTRLEVLSIMCDNRLLYCRNLMNNNTTFITRMPLDYEDECTGIAFRRFQFPVKLAFCMTINKSQGQTFEKVGVILRTLSFAHGSTYVALSRSRSKECIRVTANWGTPMPKLLKIRNIVYNDVLE</sequence>
<dbReference type="EC" id="5.6.2.3" evidence="1"/>
<dbReference type="Proteomes" id="UP000252519">
    <property type="component" value="Unassembled WGS sequence"/>
</dbReference>
<keyword evidence="1" id="KW-0347">Helicase</keyword>
<dbReference type="InterPro" id="IPR010285">
    <property type="entry name" value="DNA_helicase_pif1-like_DEAD"/>
</dbReference>
<dbReference type="OrthoDB" id="10056572at2759"/>
<feature type="domain" description="DNA helicase Pif1-like 2B" evidence="3">
    <location>
        <begin position="528"/>
        <end position="572"/>
    </location>
</feature>
<evidence type="ECO:0000256" key="1">
    <source>
        <dbReference type="RuleBase" id="RU363044"/>
    </source>
</evidence>
<dbReference type="InterPro" id="IPR049163">
    <property type="entry name" value="Pif1-like_2B_dom"/>
</dbReference>
<dbReference type="InterPro" id="IPR027417">
    <property type="entry name" value="P-loop_NTPase"/>
</dbReference>
<keyword evidence="1" id="KW-0233">DNA recombination</keyword>
<evidence type="ECO:0000313" key="5">
    <source>
        <dbReference type="Proteomes" id="UP000252519"/>
    </source>
</evidence>
<reference evidence="4 5" key="1">
    <citation type="submission" date="2014-10" db="EMBL/GenBank/DDBJ databases">
        <title>Draft genome of the hookworm Ancylostoma caninum.</title>
        <authorList>
            <person name="Mitreva M."/>
        </authorList>
    </citation>
    <scope>NUCLEOTIDE SEQUENCE [LARGE SCALE GENOMIC DNA]</scope>
    <source>
        <strain evidence="4 5">Baltimore</strain>
    </source>
</reference>
<name>A0A368FAK6_ANCCA</name>
<comment type="similarity">
    <text evidence="1">Belongs to the helicase family.</text>
</comment>
<dbReference type="GO" id="GO:0000723">
    <property type="term" value="P:telomere maintenance"/>
    <property type="evidence" value="ECO:0007669"/>
    <property type="project" value="InterPro"/>
</dbReference>
<proteinExistence type="inferred from homology"/>
<dbReference type="GO" id="GO:0005524">
    <property type="term" value="F:ATP binding"/>
    <property type="evidence" value="ECO:0007669"/>
    <property type="project" value="UniProtKB-KW"/>
</dbReference>
<keyword evidence="5" id="KW-1185">Reference proteome</keyword>
<dbReference type="GO" id="GO:0006281">
    <property type="term" value="P:DNA repair"/>
    <property type="evidence" value="ECO:0007669"/>
    <property type="project" value="UniProtKB-KW"/>
</dbReference>
<keyword evidence="1" id="KW-0378">Hydrolase</keyword>
<dbReference type="PANTHER" id="PTHR10492">
    <property type="match status" value="1"/>
</dbReference>
<comment type="caution">
    <text evidence="4">The sequence shown here is derived from an EMBL/GenBank/DDBJ whole genome shotgun (WGS) entry which is preliminary data.</text>
</comment>